<evidence type="ECO:0000313" key="3">
    <source>
        <dbReference type="EMBL" id="MDP9904327.1"/>
    </source>
</evidence>
<evidence type="ECO:0000256" key="1">
    <source>
        <dbReference type="ARBA" id="ARBA00006484"/>
    </source>
</evidence>
<dbReference type="PANTHER" id="PTHR42879:SF2">
    <property type="entry name" value="3-OXOACYL-[ACYL-CARRIER-PROTEIN] REDUCTASE FABG"/>
    <property type="match status" value="1"/>
</dbReference>
<comment type="caution">
    <text evidence="3">The sequence shown here is derived from an EMBL/GenBank/DDBJ whole genome shotgun (WGS) entry which is preliminary data.</text>
</comment>
<dbReference type="Proteomes" id="UP001230951">
    <property type="component" value="Unassembled WGS sequence"/>
</dbReference>
<dbReference type="Proteomes" id="UP001242995">
    <property type="component" value="Unassembled WGS sequence"/>
</dbReference>
<dbReference type="Pfam" id="PF13561">
    <property type="entry name" value="adh_short_C2"/>
    <property type="match status" value="1"/>
</dbReference>
<dbReference type="Pfam" id="PF06187">
    <property type="entry name" value="DUF993"/>
    <property type="match status" value="1"/>
</dbReference>
<evidence type="ECO:0000313" key="5">
    <source>
        <dbReference type="Proteomes" id="UP001230951"/>
    </source>
</evidence>
<dbReference type="Gene3D" id="3.40.50.720">
    <property type="entry name" value="NAD(P)-binding Rossmann-like Domain"/>
    <property type="match status" value="1"/>
</dbReference>
<dbReference type="InterPro" id="IPR009334">
    <property type="entry name" value="DUF993"/>
</dbReference>
<dbReference type="EMBL" id="JAUSTF010000001">
    <property type="protein sequence ID" value="MDQ0179020.1"/>
    <property type="molecule type" value="Genomic_DNA"/>
</dbReference>
<dbReference type="SUPFAM" id="SSF51735">
    <property type="entry name" value="NAD(P)-binding Rossmann-fold domains"/>
    <property type="match status" value="1"/>
</dbReference>
<name>A0AAW8D7W4_9MICC</name>
<reference evidence="3 5" key="1">
    <citation type="submission" date="2023-07" db="EMBL/GenBank/DDBJ databases">
        <title>Sorghum-associated microbial communities from plants grown in Nebraska, USA.</title>
        <authorList>
            <person name="Schachtman D."/>
        </authorList>
    </citation>
    <scope>NUCLEOTIDE SEQUENCE</scope>
    <source>
        <strain evidence="3">DS1006</strain>
        <strain evidence="4 5">DS1016</strain>
    </source>
</reference>
<dbReference type="InterPro" id="IPR020904">
    <property type="entry name" value="Sc_DH/Rdtase_CS"/>
</dbReference>
<dbReference type="GO" id="GO:0016491">
    <property type="term" value="F:oxidoreductase activity"/>
    <property type="evidence" value="ECO:0007669"/>
    <property type="project" value="UniProtKB-KW"/>
</dbReference>
<dbReference type="InterPro" id="IPR036291">
    <property type="entry name" value="NAD(P)-bd_dom_sf"/>
</dbReference>
<organism evidence="3 6">
    <name type="scientific">Arthrobacter bambusae</name>
    <dbReference type="NCBI Taxonomy" id="1338426"/>
    <lineage>
        <taxon>Bacteria</taxon>
        <taxon>Bacillati</taxon>
        <taxon>Actinomycetota</taxon>
        <taxon>Actinomycetes</taxon>
        <taxon>Micrococcales</taxon>
        <taxon>Micrococcaceae</taxon>
        <taxon>Arthrobacter</taxon>
    </lineage>
</organism>
<dbReference type="PRINTS" id="PR00081">
    <property type="entry name" value="GDHRDH"/>
</dbReference>
<comment type="similarity">
    <text evidence="1">Belongs to the short-chain dehydrogenases/reductases (SDR) family.</text>
</comment>
<dbReference type="PRINTS" id="PR00080">
    <property type="entry name" value="SDRFAMILY"/>
</dbReference>
<accession>A0AAW8D7W4</accession>
<dbReference type="InterPro" id="IPR050259">
    <property type="entry name" value="SDR"/>
</dbReference>
<dbReference type="GO" id="GO:0032787">
    <property type="term" value="P:monocarboxylic acid metabolic process"/>
    <property type="evidence" value="ECO:0007669"/>
    <property type="project" value="UniProtKB-ARBA"/>
</dbReference>
<dbReference type="FunFam" id="3.40.50.720:FF:000173">
    <property type="entry name" value="3-oxoacyl-[acyl-carrier protein] reductase"/>
    <property type="match status" value="1"/>
</dbReference>
<sequence>MKTLTTIQLPAASGRHRTLELAQPATLETLTAPPTSRVAYAAGHVVADPLRSGAGSPAAIDWDATLQLRHSLWNLGLGVAESMDTAQRGMGLGPAVALELARRTLAEAKSVGGSVVVGIATDQLDAAPRSLEEITDAYIEQLGEIEAVGGSVVMMASRHLARTASGADDYFNVYGRVLDAATRPVILHWLGSMFDPSLEGYWGAPTIADASETVLALIRAKREKVAGIKISLLDKDHEISFRRRLPAGVRLFTGDDFNYADLIAGDEQGHSDALLGAFAAVPRFASAAFAKLDKGDVVGFRDILEPTVPLSRLIFEAPTQYYKVGVVWLSYLTGWQSHFRMVAGLESGRSILHLADLFDAANGIGLFPEPDLSAARATAYFRAQGLYPMAQYSNPARAVADASAQMPAATPSLSDLRCLIVGAASGIGHATAELLSTKVGRVIGADLPTSQWPAARSPYSQLPIDVSEPQSVEEAVEQAISLAGGLDVVINTAGILGKVQPSSEETLEEFDRLLRVNLVGAFALSKAVLPGMAANGFGRLIHFSSTAGKEGVAGMTGYSAGKAGITGLVKALAREYATTGVTVNAVAPGKIDTPLVSGHPPTPQDLERIPMHRLGTAEEAAALIEYIISPNASYTTGFVYDLSGGRATY</sequence>
<dbReference type="PANTHER" id="PTHR42879">
    <property type="entry name" value="3-OXOACYL-(ACYL-CARRIER-PROTEIN) REDUCTASE"/>
    <property type="match status" value="1"/>
</dbReference>
<keyword evidence="2" id="KW-0560">Oxidoreductase</keyword>
<dbReference type="InterPro" id="IPR013785">
    <property type="entry name" value="Aldolase_TIM"/>
</dbReference>
<dbReference type="SUPFAM" id="SSF51569">
    <property type="entry name" value="Aldolase"/>
    <property type="match status" value="1"/>
</dbReference>
<evidence type="ECO:0000256" key="2">
    <source>
        <dbReference type="ARBA" id="ARBA00023002"/>
    </source>
</evidence>
<gene>
    <name evidence="3" type="ORF">J2S90_001273</name>
    <name evidence="4" type="ORF">J2S93_000427</name>
</gene>
<dbReference type="Gene3D" id="3.20.20.70">
    <property type="entry name" value="Aldolase class I"/>
    <property type="match status" value="1"/>
</dbReference>
<protein>
    <submittedName>
        <fullName evidence="3">NAD(P)-dependent dehydrogenase (Short-subunit alcohol dehydrogenase family)</fullName>
    </submittedName>
</protein>
<dbReference type="RefSeq" id="WP_306959956.1">
    <property type="nucleotide sequence ID" value="NZ_JAUSRG010000002.1"/>
</dbReference>
<dbReference type="InterPro" id="IPR002347">
    <property type="entry name" value="SDR_fam"/>
</dbReference>
<proteinExistence type="inferred from homology"/>
<evidence type="ECO:0000313" key="6">
    <source>
        <dbReference type="Proteomes" id="UP001242995"/>
    </source>
</evidence>
<dbReference type="AlphaFoldDB" id="A0AAW8D7W4"/>
<keyword evidence="5" id="KW-1185">Reference proteome</keyword>
<dbReference type="PROSITE" id="PS00061">
    <property type="entry name" value="ADH_SHORT"/>
    <property type="match status" value="1"/>
</dbReference>
<dbReference type="EMBL" id="JAUSRG010000002">
    <property type="protein sequence ID" value="MDP9904327.1"/>
    <property type="molecule type" value="Genomic_DNA"/>
</dbReference>
<evidence type="ECO:0000313" key="4">
    <source>
        <dbReference type="EMBL" id="MDQ0179020.1"/>
    </source>
</evidence>